<name>A0AAE9YPS4_9GAMM</name>
<feature type="chain" id="PRO_5042128676" evidence="3">
    <location>
        <begin position="27"/>
        <end position="389"/>
    </location>
</feature>
<gene>
    <name evidence="4" type="ORF">SG35_025490</name>
</gene>
<reference evidence="4 5" key="2">
    <citation type="journal article" date="2022" name="Mar. Drugs">
        <title>Bioassay-Guided Fractionation Leads to the Detection of Cholic Acid Generated by the Rare Thalassomonas sp.</title>
        <authorList>
            <person name="Pheiffer F."/>
            <person name="Schneider Y.K."/>
            <person name="Hansen E.H."/>
            <person name="Andersen J.H."/>
            <person name="Isaksson J."/>
            <person name="Busche T."/>
            <person name="R C."/>
            <person name="Kalinowski J."/>
            <person name="Zyl L.V."/>
            <person name="Trindade M."/>
        </authorList>
    </citation>
    <scope>NUCLEOTIDE SEQUENCE [LARGE SCALE GENOMIC DNA]</scope>
    <source>
        <strain evidence="4 5">A5K-106</strain>
    </source>
</reference>
<evidence type="ECO:0000313" key="4">
    <source>
        <dbReference type="EMBL" id="WDD98566.1"/>
    </source>
</evidence>
<dbReference type="Proteomes" id="UP000032568">
    <property type="component" value="Chromosome"/>
</dbReference>
<dbReference type="PANTHER" id="PTHR30469">
    <property type="entry name" value="MULTIDRUG RESISTANCE PROTEIN MDTA"/>
    <property type="match status" value="1"/>
</dbReference>
<dbReference type="EMBL" id="CP059735">
    <property type="protein sequence ID" value="WDD98566.1"/>
    <property type="molecule type" value="Genomic_DNA"/>
</dbReference>
<organism evidence="4 5">
    <name type="scientific">Thalassomonas actiniarum</name>
    <dbReference type="NCBI Taxonomy" id="485447"/>
    <lineage>
        <taxon>Bacteria</taxon>
        <taxon>Pseudomonadati</taxon>
        <taxon>Pseudomonadota</taxon>
        <taxon>Gammaproteobacteria</taxon>
        <taxon>Alteromonadales</taxon>
        <taxon>Colwelliaceae</taxon>
        <taxon>Thalassomonas</taxon>
    </lineage>
</organism>
<proteinExistence type="inferred from homology"/>
<evidence type="ECO:0000256" key="2">
    <source>
        <dbReference type="SAM" id="Coils"/>
    </source>
</evidence>
<dbReference type="Gene3D" id="2.40.30.170">
    <property type="match status" value="1"/>
</dbReference>
<evidence type="ECO:0000256" key="1">
    <source>
        <dbReference type="ARBA" id="ARBA00009477"/>
    </source>
</evidence>
<dbReference type="KEGG" id="tact:SG35_025490"/>
<dbReference type="Gene3D" id="2.40.420.20">
    <property type="match status" value="1"/>
</dbReference>
<reference evidence="4 5" key="1">
    <citation type="journal article" date="2015" name="Genome Announc.">
        <title>Draft Genome Sequences of Marine Isolates of Thalassomonas viridans and Thalassomonas actiniarum.</title>
        <authorList>
            <person name="Olonade I."/>
            <person name="van Zyl L.J."/>
            <person name="Trindade M."/>
        </authorList>
    </citation>
    <scope>NUCLEOTIDE SEQUENCE [LARGE SCALE GENOMIC DNA]</scope>
    <source>
        <strain evidence="4 5">A5K-106</strain>
    </source>
</reference>
<evidence type="ECO:0000313" key="5">
    <source>
        <dbReference type="Proteomes" id="UP000032568"/>
    </source>
</evidence>
<dbReference type="PANTHER" id="PTHR30469:SF15">
    <property type="entry name" value="HLYD FAMILY OF SECRETION PROTEINS"/>
    <property type="match status" value="1"/>
</dbReference>
<accession>A0AAE9YPS4</accession>
<comment type="similarity">
    <text evidence="1">Belongs to the membrane fusion protein (MFP) (TC 8.A.1) family.</text>
</comment>
<dbReference type="GO" id="GO:1990281">
    <property type="term" value="C:efflux pump complex"/>
    <property type="evidence" value="ECO:0007669"/>
    <property type="project" value="TreeGrafter"/>
</dbReference>
<dbReference type="Gene3D" id="1.10.287.470">
    <property type="entry name" value="Helix hairpin bin"/>
    <property type="match status" value="1"/>
</dbReference>
<protein>
    <submittedName>
        <fullName evidence="4">Efflux RND transporter periplasmic adaptor subunit</fullName>
    </submittedName>
</protein>
<evidence type="ECO:0000256" key="3">
    <source>
        <dbReference type="SAM" id="SignalP"/>
    </source>
</evidence>
<dbReference type="RefSeq" id="WP_044833417.1">
    <property type="nucleotide sequence ID" value="NZ_CP059735.1"/>
</dbReference>
<dbReference type="PRINTS" id="PR01490">
    <property type="entry name" value="RTXTOXIND"/>
</dbReference>
<dbReference type="InterPro" id="IPR006143">
    <property type="entry name" value="RND_pump_MFP"/>
</dbReference>
<feature type="signal peptide" evidence="3">
    <location>
        <begin position="1"/>
        <end position="26"/>
    </location>
</feature>
<keyword evidence="5" id="KW-1185">Reference proteome</keyword>
<dbReference type="GO" id="GO:0015562">
    <property type="term" value="F:efflux transmembrane transporter activity"/>
    <property type="evidence" value="ECO:0007669"/>
    <property type="project" value="TreeGrafter"/>
</dbReference>
<dbReference type="Gene3D" id="2.40.50.100">
    <property type="match status" value="1"/>
</dbReference>
<dbReference type="AlphaFoldDB" id="A0AAE9YPS4"/>
<dbReference type="NCBIfam" id="TIGR01730">
    <property type="entry name" value="RND_mfp"/>
    <property type="match status" value="1"/>
</dbReference>
<dbReference type="SUPFAM" id="SSF111369">
    <property type="entry name" value="HlyD-like secretion proteins"/>
    <property type="match status" value="1"/>
</dbReference>
<sequence length="389" mass="42005">MKKSFAKFNALMAALLLSGVSYVVLAQQAVLVEPVTLSDMQQRERVVGNIKAAVEAGVSVRESSSVDQVMVNEGDKVSLGDLLLRLDSRRLHAQSLQLQAEYDRSKALVKQRKAEQKNLQDDLTAFTYTAEKNAISERQLRNVKTELAVAEAALSQANFQVKALQNELELLKIRLADTELRAPFNGYVTQRLAEPGEWFNQGEVAIEMISSDRLEAWLEVPQRLASQLSTTSEITLEVNGQSISSKDFKLVSQVNNRSRTFNLVVSFPAMPNILSGMAVTGWVATSSEDQVLAVSKNAVVNKGGMTLVYKVSNGENGSVATAVPVTVLYKSAEVYALAANKELTPGDKVIVEGNERLMPGPVVATDAKTGRGFVASSAPQSSTGIGAGE</sequence>
<keyword evidence="3" id="KW-0732">Signal</keyword>
<keyword evidence="2" id="KW-0175">Coiled coil</keyword>
<feature type="coiled-coil region" evidence="2">
    <location>
        <begin position="133"/>
        <end position="181"/>
    </location>
</feature>